<evidence type="ECO:0000256" key="11">
    <source>
        <dbReference type="HAMAP-Rule" id="MF_01498"/>
    </source>
</evidence>
<evidence type="ECO:0000256" key="8">
    <source>
        <dbReference type="ARBA" id="ARBA00023016"/>
    </source>
</evidence>
<evidence type="ECO:0000256" key="13">
    <source>
        <dbReference type="RuleBase" id="RU003555"/>
    </source>
</evidence>
<gene>
    <name evidence="11 15" type="primary">radA</name>
    <name evidence="15" type="ORF">M6D93_02800</name>
</gene>
<dbReference type="Proteomes" id="UP001056336">
    <property type="component" value="Chromosome"/>
</dbReference>
<keyword evidence="10 11" id="KW-0234">DNA repair</keyword>
<reference evidence="15" key="2">
    <citation type="submission" date="2022-05" db="EMBL/GenBank/DDBJ databases">
        <authorList>
            <person name="Kim J.-S."/>
            <person name="Lee K."/>
            <person name="Suh M."/>
            <person name="Eom M."/>
            <person name="Kim J.-S."/>
            <person name="Kim D.-S."/>
            <person name="Ko S.-H."/>
            <person name="Shin Y."/>
            <person name="Lee J.-S."/>
        </authorList>
    </citation>
    <scope>NUCLEOTIDE SEQUENCE</scope>
    <source>
        <strain evidence="15">N237</strain>
    </source>
</reference>
<protein>
    <recommendedName>
        <fullName evidence="11 12">DNA repair protein RadA</fullName>
    </recommendedName>
</protein>
<dbReference type="Gene3D" id="3.40.50.300">
    <property type="entry name" value="P-loop containing nucleotide triphosphate hydrolases"/>
    <property type="match status" value="1"/>
</dbReference>
<feature type="region of interest" description="Lon-protease-like" evidence="11">
    <location>
        <begin position="362"/>
        <end position="464"/>
    </location>
</feature>
<name>A0ABY4R1C4_9ACTN</name>
<comment type="function">
    <text evidence="11">Plays a role in repairing double-strand DNA breaks, probably involving stabilizing or processing branched DNA or blocked replication forks.</text>
</comment>
<keyword evidence="16" id="KW-1185">Reference proteome</keyword>
<dbReference type="CDD" id="cd01121">
    <property type="entry name" value="RadA_SMS_N"/>
    <property type="match status" value="1"/>
</dbReference>
<evidence type="ECO:0000313" key="15">
    <source>
        <dbReference type="EMBL" id="UQX88936.1"/>
    </source>
</evidence>
<evidence type="ECO:0000256" key="6">
    <source>
        <dbReference type="ARBA" id="ARBA00022833"/>
    </source>
</evidence>
<dbReference type="Pfam" id="PF13481">
    <property type="entry name" value="AAA_25"/>
    <property type="match status" value="1"/>
</dbReference>
<dbReference type="SUPFAM" id="SSF52540">
    <property type="entry name" value="P-loop containing nucleoside triphosphate hydrolases"/>
    <property type="match status" value="1"/>
</dbReference>
<keyword evidence="2 11" id="KW-0547">Nucleotide-binding</keyword>
<keyword evidence="3 11" id="KW-0227">DNA damage</keyword>
<organism evidence="15 16">
    <name type="scientific">Jatrophihabitans telluris</name>
    <dbReference type="NCBI Taxonomy" id="2038343"/>
    <lineage>
        <taxon>Bacteria</taxon>
        <taxon>Bacillati</taxon>
        <taxon>Actinomycetota</taxon>
        <taxon>Actinomycetes</taxon>
        <taxon>Jatrophihabitantales</taxon>
        <taxon>Jatrophihabitantaceae</taxon>
        <taxon>Jatrophihabitans</taxon>
    </lineage>
</organism>
<feature type="short sequence motif" description="RadA KNRFG motif" evidence="11">
    <location>
        <begin position="260"/>
        <end position="264"/>
    </location>
</feature>
<accession>A0ABY4R1C4</accession>
<dbReference type="InterPro" id="IPR003593">
    <property type="entry name" value="AAA+_ATPase"/>
</dbReference>
<evidence type="ECO:0000313" key="16">
    <source>
        <dbReference type="Proteomes" id="UP001056336"/>
    </source>
</evidence>
<keyword evidence="6 13" id="KW-0862">Zinc</keyword>
<dbReference type="InterPro" id="IPR041166">
    <property type="entry name" value="Rubredoxin_2"/>
</dbReference>
<evidence type="ECO:0000256" key="7">
    <source>
        <dbReference type="ARBA" id="ARBA00022840"/>
    </source>
</evidence>
<comment type="domain">
    <text evidence="11">The middle region has homology to RecA with ATPase motifs including the RadA KNRFG motif, while the C-terminus is homologous to Lon protease.</text>
</comment>
<dbReference type="Pfam" id="PF18073">
    <property type="entry name" value="Zn_ribbon_LapB"/>
    <property type="match status" value="1"/>
</dbReference>
<evidence type="ECO:0000259" key="14">
    <source>
        <dbReference type="PROSITE" id="PS50162"/>
    </source>
</evidence>
<evidence type="ECO:0000256" key="5">
    <source>
        <dbReference type="ARBA" id="ARBA00022801"/>
    </source>
</evidence>
<comment type="function">
    <text evidence="13">DNA-dependent ATPase involved in processing of recombination intermediates, plays a role in repairing DNA breaks. Stimulates the branch migration of RecA-mediated strand transfer reactions, allowing the 3' invading strand to extend heteroduplex DNA faster. Binds ssDNA in the presence of ADP but not other nucleotides, has ATPase activity that is stimulated by ssDNA and various branched DNA structures, but inhibited by SSB. Does not have RecA's homology-searching function.</text>
</comment>
<dbReference type="InterPro" id="IPR020568">
    <property type="entry name" value="Ribosomal_Su5_D2-typ_SF"/>
</dbReference>
<dbReference type="HAMAP" id="MF_01498">
    <property type="entry name" value="RadA_bact"/>
    <property type="match status" value="1"/>
</dbReference>
<feature type="domain" description="RecA family profile 1" evidence="14">
    <location>
        <begin position="73"/>
        <end position="223"/>
    </location>
</feature>
<evidence type="ECO:0000256" key="2">
    <source>
        <dbReference type="ARBA" id="ARBA00022741"/>
    </source>
</evidence>
<evidence type="ECO:0000256" key="3">
    <source>
        <dbReference type="ARBA" id="ARBA00022763"/>
    </source>
</evidence>
<dbReference type="SUPFAM" id="SSF54211">
    <property type="entry name" value="Ribosomal protein S5 domain 2-like"/>
    <property type="match status" value="1"/>
</dbReference>
<comment type="similarity">
    <text evidence="11 13">Belongs to the RecA family. RadA subfamily.</text>
</comment>
<keyword evidence="5" id="KW-0378">Hydrolase</keyword>
<dbReference type="InterPro" id="IPR004504">
    <property type="entry name" value="DNA_repair_RadA"/>
</dbReference>
<keyword evidence="1 11" id="KW-0479">Metal-binding</keyword>
<dbReference type="PANTHER" id="PTHR32472">
    <property type="entry name" value="DNA REPAIR PROTEIN RADA"/>
    <property type="match status" value="1"/>
</dbReference>
<sequence length="464" mass="48367">MSTSSGKSAKRASPGYACTECGMTAVRWVGRCPECQAWGTMAEAGVRAAALTRPAAVTPRTAAEPISKTDSAVARAAATGIGELDRVLGGGLVPGAVLLLAGEPGVGKSTLLLEVGQKYAQRGGPPALLITGEESTAQVRARAQRTHTMHEDFFLAAENDLGAVIAHLDEVKPGLLILDSVQTIASSTVEGGVGGVPQIRAVTATISAIAKERGIATVLVGHVTKDGSIAGPRALEHLVDVVLYFEGDRHTSLRMLRAIKNRFGATDEVGCFEMHEEGIDELPDPSGLFVSTRDIAVPGTCVTVTVTGRRPLLAEVQALVSPYGASSGSPRRSFTDLDSSRVNMLLAVLGRLSDLQRLSEREVYAASVGGIKISEPAVDLAVAMAVASAATDRPLPANLFAIGEISLSGDVRRVSGVQRRLSEAARLGFRKALVPHGSDWSLVAGLKVYEVPTIAAAWQTVSAL</sequence>
<dbReference type="PRINTS" id="PR01874">
    <property type="entry name" value="DNAREPAIRADA"/>
</dbReference>
<dbReference type="NCBIfam" id="TIGR00416">
    <property type="entry name" value="sms"/>
    <property type="match status" value="1"/>
</dbReference>
<dbReference type="EMBL" id="CP097332">
    <property type="protein sequence ID" value="UQX88936.1"/>
    <property type="molecule type" value="Genomic_DNA"/>
</dbReference>
<dbReference type="InterPro" id="IPR027417">
    <property type="entry name" value="P-loop_NTPase"/>
</dbReference>
<reference evidence="15" key="1">
    <citation type="journal article" date="2018" name="Int. J. Syst. Evol. Microbiol.">
        <title>Jatrophihabitans telluris sp. nov., isolated from sediment soil of lava forest wetlands and the emended description of the genus Jatrophihabitans.</title>
        <authorList>
            <person name="Lee K.C."/>
            <person name="Suh M.K."/>
            <person name="Eom M.K."/>
            <person name="Kim K.K."/>
            <person name="Kim J.S."/>
            <person name="Kim D.S."/>
            <person name="Ko S.H."/>
            <person name="Shin Y.K."/>
            <person name="Lee J.S."/>
        </authorList>
    </citation>
    <scope>NUCLEOTIDE SEQUENCE</scope>
    <source>
        <strain evidence="15">N237</strain>
    </source>
</reference>
<dbReference type="InterPro" id="IPR020588">
    <property type="entry name" value="RecA_ATP-bd"/>
</dbReference>
<evidence type="ECO:0000256" key="1">
    <source>
        <dbReference type="ARBA" id="ARBA00022723"/>
    </source>
</evidence>
<proteinExistence type="inferred from homology"/>
<evidence type="ECO:0000256" key="12">
    <source>
        <dbReference type="NCBIfam" id="TIGR00416"/>
    </source>
</evidence>
<dbReference type="SMART" id="SM00382">
    <property type="entry name" value="AAA"/>
    <property type="match status" value="1"/>
</dbReference>
<evidence type="ECO:0000256" key="10">
    <source>
        <dbReference type="ARBA" id="ARBA00023204"/>
    </source>
</evidence>
<evidence type="ECO:0000256" key="4">
    <source>
        <dbReference type="ARBA" id="ARBA00022771"/>
    </source>
</evidence>
<dbReference type="PROSITE" id="PS50162">
    <property type="entry name" value="RECA_2"/>
    <property type="match status" value="1"/>
</dbReference>
<feature type="binding site" evidence="11">
    <location>
        <begin position="102"/>
        <end position="109"/>
    </location>
    <ligand>
        <name>ATP</name>
        <dbReference type="ChEBI" id="CHEBI:30616"/>
    </ligand>
</feature>
<keyword evidence="4 13" id="KW-0863">Zinc-finger</keyword>
<dbReference type="Pfam" id="PF13541">
    <property type="entry name" value="ChlI"/>
    <property type="match status" value="1"/>
</dbReference>
<dbReference type="PANTHER" id="PTHR32472:SF10">
    <property type="entry name" value="DNA REPAIR PROTEIN RADA-LIKE PROTEIN"/>
    <property type="match status" value="1"/>
</dbReference>
<keyword evidence="9 11" id="KW-0238">DNA-binding</keyword>
<keyword evidence="8 11" id="KW-0346">Stress response</keyword>
<evidence type="ECO:0000256" key="9">
    <source>
        <dbReference type="ARBA" id="ARBA00023125"/>
    </source>
</evidence>
<dbReference type="Gene3D" id="3.30.230.10">
    <property type="match status" value="1"/>
</dbReference>
<keyword evidence="7 11" id="KW-0067">ATP-binding</keyword>
<dbReference type="InterPro" id="IPR014721">
    <property type="entry name" value="Ribsml_uS5_D2-typ_fold_subgr"/>
</dbReference>